<dbReference type="Gene3D" id="3.20.20.450">
    <property type="entry name" value="EAL domain"/>
    <property type="match status" value="1"/>
</dbReference>
<comment type="caution">
    <text evidence="5">The sequence shown here is derived from an EMBL/GenBank/DDBJ whole genome shotgun (WGS) entry which is preliminary data.</text>
</comment>
<feature type="domain" description="PAC" evidence="2">
    <location>
        <begin position="100"/>
        <end position="152"/>
    </location>
</feature>
<dbReference type="NCBIfam" id="TIGR00254">
    <property type="entry name" value="GGDEF"/>
    <property type="match status" value="1"/>
</dbReference>
<dbReference type="Proteomes" id="UP001597227">
    <property type="component" value="Unassembled WGS sequence"/>
</dbReference>
<dbReference type="InterPro" id="IPR029787">
    <property type="entry name" value="Nucleotide_cyclase"/>
</dbReference>
<dbReference type="PROSITE" id="PS50883">
    <property type="entry name" value="EAL"/>
    <property type="match status" value="1"/>
</dbReference>
<keyword evidence="6" id="KW-1185">Reference proteome</keyword>
<dbReference type="PROSITE" id="PS50113">
    <property type="entry name" value="PAC"/>
    <property type="match status" value="1"/>
</dbReference>
<organism evidence="5 6">
    <name type="scientific">Fredinandcohnia salidurans</name>
    <dbReference type="NCBI Taxonomy" id="2595041"/>
    <lineage>
        <taxon>Bacteria</taxon>
        <taxon>Bacillati</taxon>
        <taxon>Bacillota</taxon>
        <taxon>Bacilli</taxon>
        <taxon>Bacillales</taxon>
        <taxon>Bacillaceae</taxon>
        <taxon>Fredinandcohnia</taxon>
    </lineage>
</organism>
<dbReference type="CDD" id="cd01948">
    <property type="entry name" value="EAL"/>
    <property type="match status" value="1"/>
</dbReference>
<dbReference type="Pfam" id="PF13426">
    <property type="entry name" value="PAS_9"/>
    <property type="match status" value="1"/>
</dbReference>
<evidence type="ECO:0000259" key="2">
    <source>
        <dbReference type="PROSITE" id="PS50113"/>
    </source>
</evidence>
<sequence>MELNLEKNEIIEKLTLEEKQKIKEIMKKLSDVKFAIDQSSIVVITDNRGRITYTNDQFCTISQYSREELLGQDHKIVNSGHHPREFFKNMWATIGKGNIWRGEVKNRAKDGSYYWVETTIVPFLNEKGKPYQYVSIRNDITCRKEIEAEREKTEQMIYKLAYYDTLTDLPNRRLFIDYLKKGTQDDGVHESQNGVIFLDIDRLKNINELCGHEIGDLILMEIPHRINQCLRESDVLSRFGGDEFTILVKNVSGKSEVQRIAEKINESLKKTVILGERSFTISCSMGIAMSPFHGHDSDTLLKRAAIALYSLKERGGNGYLFFDEEMERRSFERIEFENALRKSIKLEEFTIDYQPKIDLITGTTVGLEALMRWNHPEMGVISPAKFIPVAEETGLIIPLGEWILRRACEQNKHWQQKGFSPLRVSVNISVQQLKQPNLVEKIKEILTETDIEPKWLELELTESIFADIDYVAPVLRRIRDLGVQISIDDFGTGYSSLSYLKRLRVDIIKIDASFIKDISTDKGSRAIVKAIITFAEAFNLEVIAEGIENQAQLQALLDEGCNQGQGYLYSKPLSSQEIEQYLKNPVPNI</sequence>
<dbReference type="EMBL" id="JBHUEK010000018">
    <property type="protein sequence ID" value="MFD1779418.1"/>
    <property type="molecule type" value="Genomic_DNA"/>
</dbReference>
<dbReference type="CDD" id="cd00130">
    <property type="entry name" value="PAS"/>
    <property type="match status" value="1"/>
</dbReference>
<dbReference type="NCBIfam" id="TIGR00229">
    <property type="entry name" value="sensory_box"/>
    <property type="match status" value="1"/>
</dbReference>
<dbReference type="SUPFAM" id="SSF55073">
    <property type="entry name" value="Nucleotide cyclase"/>
    <property type="match status" value="1"/>
</dbReference>
<feature type="domain" description="EAL" evidence="3">
    <location>
        <begin position="333"/>
        <end position="586"/>
    </location>
</feature>
<dbReference type="InterPro" id="IPR052155">
    <property type="entry name" value="Biofilm_reg_signaling"/>
</dbReference>
<accession>A0ABW4MND5</accession>
<dbReference type="InterPro" id="IPR000700">
    <property type="entry name" value="PAS-assoc_C"/>
</dbReference>
<dbReference type="Pfam" id="PF00990">
    <property type="entry name" value="GGDEF"/>
    <property type="match status" value="1"/>
</dbReference>
<proteinExistence type="predicted"/>
<dbReference type="InterPro" id="IPR000160">
    <property type="entry name" value="GGDEF_dom"/>
</dbReference>
<dbReference type="Gene3D" id="3.30.450.20">
    <property type="entry name" value="PAS domain"/>
    <property type="match status" value="1"/>
</dbReference>
<dbReference type="InterPro" id="IPR035919">
    <property type="entry name" value="EAL_sf"/>
</dbReference>
<evidence type="ECO:0000259" key="4">
    <source>
        <dbReference type="PROSITE" id="PS50887"/>
    </source>
</evidence>
<dbReference type="CDD" id="cd01949">
    <property type="entry name" value="GGDEF"/>
    <property type="match status" value="1"/>
</dbReference>
<evidence type="ECO:0000259" key="3">
    <source>
        <dbReference type="PROSITE" id="PS50883"/>
    </source>
</evidence>
<protein>
    <submittedName>
        <fullName evidence="5">Bifunctional diguanylate cyclase/phosphodiesterase</fullName>
    </submittedName>
</protein>
<dbReference type="Gene3D" id="3.30.70.270">
    <property type="match status" value="1"/>
</dbReference>
<dbReference type="SMART" id="SM00052">
    <property type="entry name" value="EAL"/>
    <property type="match status" value="1"/>
</dbReference>
<evidence type="ECO:0000313" key="5">
    <source>
        <dbReference type="EMBL" id="MFD1779418.1"/>
    </source>
</evidence>
<dbReference type="Pfam" id="PF00563">
    <property type="entry name" value="EAL"/>
    <property type="match status" value="1"/>
</dbReference>
<gene>
    <name evidence="5" type="ORF">ACFSFW_12120</name>
</gene>
<reference evidence="6" key="1">
    <citation type="journal article" date="2019" name="Int. J. Syst. Evol. Microbiol.">
        <title>The Global Catalogue of Microorganisms (GCM) 10K type strain sequencing project: providing services to taxonomists for standard genome sequencing and annotation.</title>
        <authorList>
            <consortium name="The Broad Institute Genomics Platform"/>
            <consortium name="The Broad Institute Genome Sequencing Center for Infectious Disease"/>
            <person name="Wu L."/>
            <person name="Ma J."/>
        </authorList>
    </citation>
    <scope>NUCLEOTIDE SEQUENCE [LARGE SCALE GENOMIC DNA]</scope>
    <source>
        <strain evidence="6">CCUG 15531</strain>
    </source>
</reference>
<dbReference type="InterPro" id="IPR035965">
    <property type="entry name" value="PAS-like_dom_sf"/>
</dbReference>
<dbReference type="PANTHER" id="PTHR44757:SF2">
    <property type="entry name" value="BIOFILM ARCHITECTURE MAINTENANCE PROTEIN MBAA"/>
    <property type="match status" value="1"/>
</dbReference>
<dbReference type="InterPro" id="IPR043128">
    <property type="entry name" value="Rev_trsase/Diguanyl_cyclase"/>
</dbReference>
<dbReference type="InterPro" id="IPR001610">
    <property type="entry name" value="PAC"/>
</dbReference>
<feature type="domain" description="PAS" evidence="1">
    <location>
        <begin position="42"/>
        <end position="85"/>
    </location>
</feature>
<dbReference type="RefSeq" id="WP_388038576.1">
    <property type="nucleotide sequence ID" value="NZ_JBHUEK010000018.1"/>
</dbReference>
<dbReference type="SMART" id="SM00267">
    <property type="entry name" value="GGDEF"/>
    <property type="match status" value="1"/>
</dbReference>
<dbReference type="SUPFAM" id="SSF141868">
    <property type="entry name" value="EAL domain-like"/>
    <property type="match status" value="1"/>
</dbReference>
<evidence type="ECO:0000313" key="6">
    <source>
        <dbReference type="Proteomes" id="UP001597227"/>
    </source>
</evidence>
<dbReference type="InterPro" id="IPR001633">
    <property type="entry name" value="EAL_dom"/>
</dbReference>
<dbReference type="PROSITE" id="PS50887">
    <property type="entry name" value="GGDEF"/>
    <property type="match status" value="1"/>
</dbReference>
<dbReference type="SMART" id="SM00086">
    <property type="entry name" value="PAC"/>
    <property type="match status" value="1"/>
</dbReference>
<dbReference type="PROSITE" id="PS50112">
    <property type="entry name" value="PAS"/>
    <property type="match status" value="1"/>
</dbReference>
<feature type="domain" description="GGDEF" evidence="4">
    <location>
        <begin position="191"/>
        <end position="324"/>
    </location>
</feature>
<dbReference type="SUPFAM" id="SSF55785">
    <property type="entry name" value="PYP-like sensor domain (PAS domain)"/>
    <property type="match status" value="1"/>
</dbReference>
<dbReference type="InterPro" id="IPR000014">
    <property type="entry name" value="PAS"/>
</dbReference>
<dbReference type="PANTHER" id="PTHR44757">
    <property type="entry name" value="DIGUANYLATE CYCLASE DGCP"/>
    <property type="match status" value="1"/>
</dbReference>
<evidence type="ECO:0000259" key="1">
    <source>
        <dbReference type="PROSITE" id="PS50112"/>
    </source>
</evidence>
<name>A0ABW4MND5_9BACI</name>